<dbReference type="Proteomes" id="UP000323324">
    <property type="component" value="Unassembled WGS sequence"/>
</dbReference>
<proteinExistence type="predicted"/>
<dbReference type="PANTHER" id="PTHR48079:SF6">
    <property type="entry name" value="NAD(P)-BINDING DOMAIN-CONTAINING PROTEIN-RELATED"/>
    <property type="match status" value="1"/>
</dbReference>
<dbReference type="RefSeq" id="WP_148369633.1">
    <property type="nucleotide sequence ID" value="NZ_VSKM01000006.1"/>
</dbReference>
<dbReference type="GO" id="GO:0004029">
    <property type="term" value="F:aldehyde dehydrogenase (NAD+) activity"/>
    <property type="evidence" value="ECO:0007669"/>
    <property type="project" value="TreeGrafter"/>
</dbReference>
<comment type="caution">
    <text evidence="1">The sequence shown here is derived from an EMBL/GenBank/DDBJ whole genome shotgun (WGS) entry which is preliminary data.</text>
</comment>
<evidence type="ECO:0000313" key="1">
    <source>
        <dbReference type="EMBL" id="TYB74436.1"/>
    </source>
</evidence>
<sequence length="253" mass="28341">MTKTISILGCGWLGKPLAFKLSASYSVKASNRSIENAVEFEKNNIKHYAINLEDKTIATSNFLKANVLILPIAYKNIANFERLVNEIEKSSIQHVIFISSTSVYDNTNGTVTENAPTNNSALSQIEKLFLNASNFDTTIIRFSGLFGYNRNPANFISASKKMPNPEGYVNLIHRDDCIAIIEEIIKKDCWNTIFNACCSSHPKRNSFYIALAKSYDKPSPDFESGSSSYKLVSNAKLVNTLNYEFIYNDLTKI</sequence>
<name>A0A8H2LEI8_9FLAO</name>
<dbReference type="GO" id="GO:0005737">
    <property type="term" value="C:cytoplasm"/>
    <property type="evidence" value="ECO:0007669"/>
    <property type="project" value="TreeGrafter"/>
</dbReference>
<organism evidence="1 2">
    <name type="scientific">Bizionia saleffrena</name>
    <dbReference type="NCBI Taxonomy" id="291189"/>
    <lineage>
        <taxon>Bacteria</taxon>
        <taxon>Pseudomonadati</taxon>
        <taxon>Bacteroidota</taxon>
        <taxon>Flavobacteriia</taxon>
        <taxon>Flavobacteriales</taxon>
        <taxon>Flavobacteriaceae</taxon>
        <taxon>Bizionia</taxon>
    </lineage>
</organism>
<dbReference type="InterPro" id="IPR051783">
    <property type="entry name" value="NAD(P)-dependent_oxidoreduct"/>
</dbReference>
<dbReference type="InterPro" id="IPR036291">
    <property type="entry name" value="NAD(P)-bd_dom_sf"/>
</dbReference>
<accession>A0A8H2LEI8</accession>
<dbReference type="EMBL" id="VSKM01000006">
    <property type="protein sequence ID" value="TYB74436.1"/>
    <property type="molecule type" value="Genomic_DNA"/>
</dbReference>
<dbReference type="Gene3D" id="3.40.50.720">
    <property type="entry name" value="NAD(P)-binding Rossmann-like Domain"/>
    <property type="match status" value="1"/>
</dbReference>
<gene>
    <name evidence="1" type="ORF">ES676_07100</name>
</gene>
<dbReference type="SUPFAM" id="SSF51735">
    <property type="entry name" value="NAD(P)-binding Rossmann-fold domains"/>
    <property type="match status" value="1"/>
</dbReference>
<evidence type="ECO:0000313" key="2">
    <source>
        <dbReference type="Proteomes" id="UP000323324"/>
    </source>
</evidence>
<dbReference type="AlphaFoldDB" id="A0A8H2LEI8"/>
<protein>
    <submittedName>
        <fullName evidence="1">NAD(P)H-binding protein</fullName>
    </submittedName>
</protein>
<keyword evidence="2" id="KW-1185">Reference proteome</keyword>
<reference evidence="1 2" key="1">
    <citation type="submission" date="2019-08" db="EMBL/GenBank/DDBJ databases">
        <title>Genomes of Antarctic Bizionia species.</title>
        <authorList>
            <person name="Bowman J.P."/>
        </authorList>
    </citation>
    <scope>NUCLEOTIDE SEQUENCE [LARGE SCALE GENOMIC DNA]</scope>
    <source>
        <strain evidence="1 2">HFD</strain>
    </source>
</reference>
<dbReference type="PANTHER" id="PTHR48079">
    <property type="entry name" value="PROTEIN YEEZ"/>
    <property type="match status" value="1"/>
</dbReference>